<sequence length="136" mass="14260">MDAIDVCADDWWDDTDSAVACVADISVDGGAPMPMVGLLAANGELVIPTNWDDPPVADGARHTIRVELRASPVHLAAGRVQAMLEGCHAWRLGYGTAMVEAEGRGRVTEPAHVIATSTVPCSVRAKTSVAGITRAR</sequence>
<protein>
    <submittedName>
        <fullName evidence="1">Uncharacterized protein</fullName>
    </submittedName>
</protein>
<gene>
    <name evidence="1" type="ORF">GPX89_10175</name>
</gene>
<dbReference type="Proteomes" id="UP000466794">
    <property type="component" value="Unassembled WGS sequence"/>
</dbReference>
<keyword evidence="2" id="KW-1185">Reference proteome</keyword>
<reference evidence="1 2" key="1">
    <citation type="submission" date="2019-12" db="EMBL/GenBank/DDBJ databases">
        <title>Nocardia sp. nov. ET3-3 isolated from soil.</title>
        <authorList>
            <person name="Kanchanasin P."/>
            <person name="Tanasupawat S."/>
            <person name="Yuki M."/>
            <person name="Kudo T."/>
        </authorList>
    </citation>
    <scope>NUCLEOTIDE SEQUENCE [LARGE SCALE GENOMIC DNA]</scope>
    <source>
        <strain evidence="1 2">ET3-3</strain>
    </source>
</reference>
<dbReference type="EMBL" id="WRPP01000002">
    <property type="protein sequence ID" value="MVU77604.1"/>
    <property type="molecule type" value="Genomic_DNA"/>
</dbReference>
<evidence type="ECO:0000313" key="2">
    <source>
        <dbReference type="Proteomes" id="UP000466794"/>
    </source>
</evidence>
<name>A0A7K1UTD1_9NOCA</name>
<comment type="caution">
    <text evidence="1">The sequence shown here is derived from an EMBL/GenBank/DDBJ whole genome shotgun (WGS) entry which is preliminary data.</text>
</comment>
<proteinExistence type="predicted"/>
<evidence type="ECO:0000313" key="1">
    <source>
        <dbReference type="EMBL" id="MVU77604.1"/>
    </source>
</evidence>
<organism evidence="1 2">
    <name type="scientific">Nocardia terrae</name>
    <dbReference type="NCBI Taxonomy" id="2675851"/>
    <lineage>
        <taxon>Bacteria</taxon>
        <taxon>Bacillati</taxon>
        <taxon>Actinomycetota</taxon>
        <taxon>Actinomycetes</taxon>
        <taxon>Mycobacteriales</taxon>
        <taxon>Nocardiaceae</taxon>
        <taxon>Nocardia</taxon>
    </lineage>
</organism>
<dbReference type="RefSeq" id="WP_157387286.1">
    <property type="nucleotide sequence ID" value="NZ_WRPP01000002.1"/>
</dbReference>
<accession>A0A7K1UTD1</accession>
<dbReference type="AlphaFoldDB" id="A0A7K1UTD1"/>